<comment type="caution">
    <text evidence="1">The sequence shown here is derived from an EMBL/GenBank/DDBJ whole genome shotgun (WGS) entry which is preliminary data.</text>
</comment>
<accession>A0A4U1D9I5</accession>
<reference evidence="1 2" key="1">
    <citation type="journal article" date="2011" name="J. Microbiol.">
        <title>Bacillus kyonggiensis sp. nov., isolated from soil of a lettuce field.</title>
        <authorList>
            <person name="Dong K."/>
            <person name="Lee S."/>
        </authorList>
    </citation>
    <scope>NUCLEOTIDE SEQUENCE [LARGE SCALE GENOMIC DNA]</scope>
    <source>
        <strain evidence="1 2">NB22</strain>
    </source>
</reference>
<dbReference type="EMBL" id="SWBM01000001">
    <property type="protein sequence ID" value="TKC19094.1"/>
    <property type="molecule type" value="Genomic_DNA"/>
</dbReference>
<name>A0A4U1D9I5_9BACI</name>
<dbReference type="AlphaFoldDB" id="A0A4U1D9I5"/>
<protein>
    <submittedName>
        <fullName evidence="1">Uncharacterized protein</fullName>
    </submittedName>
</protein>
<dbReference type="OrthoDB" id="2880076at2"/>
<gene>
    <name evidence="1" type="ORF">FA727_05985</name>
</gene>
<dbReference type="RefSeq" id="WP_136829909.1">
    <property type="nucleotide sequence ID" value="NZ_SWBM01000001.1"/>
</dbReference>
<sequence length="141" mass="16776">MKVRTLYLDSIHYEEPMLAYYIQHLLENKQITLDDDVSNVDLEKANHEQVAAMIKENKLGFHPIKIFSLKMDQNKFVFIFAASQEEATQFYIKTYHKPPLNCQQQLLEYELVRGNETLTFRDLKKEHVKFPAVSGWYVRDY</sequence>
<evidence type="ECO:0000313" key="1">
    <source>
        <dbReference type="EMBL" id="TKC19094.1"/>
    </source>
</evidence>
<dbReference type="Proteomes" id="UP000307756">
    <property type="component" value="Unassembled WGS sequence"/>
</dbReference>
<keyword evidence="2" id="KW-1185">Reference proteome</keyword>
<proteinExistence type="predicted"/>
<evidence type="ECO:0000313" key="2">
    <source>
        <dbReference type="Proteomes" id="UP000307756"/>
    </source>
</evidence>
<organism evidence="1 2">
    <name type="scientific">Robertmurraya kyonggiensis</name>
    <dbReference type="NCBI Taxonomy" id="1037680"/>
    <lineage>
        <taxon>Bacteria</taxon>
        <taxon>Bacillati</taxon>
        <taxon>Bacillota</taxon>
        <taxon>Bacilli</taxon>
        <taxon>Bacillales</taxon>
        <taxon>Bacillaceae</taxon>
        <taxon>Robertmurraya</taxon>
    </lineage>
</organism>